<dbReference type="Proteomes" id="UP001556692">
    <property type="component" value="Unassembled WGS sequence"/>
</dbReference>
<dbReference type="RefSeq" id="WP_367957481.1">
    <property type="nucleotide sequence ID" value="NZ_JBDPGJ010000010.1"/>
</dbReference>
<feature type="domain" description="HTH iclR-type" evidence="4">
    <location>
        <begin position="10"/>
        <end position="73"/>
    </location>
</feature>
<dbReference type="SMART" id="SM00346">
    <property type="entry name" value="HTH_ICLR"/>
    <property type="match status" value="1"/>
</dbReference>
<keyword evidence="7" id="KW-1185">Reference proteome</keyword>
<keyword evidence="2" id="KW-0238">DNA-binding</keyword>
<dbReference type="Gene3D" id="1.10.10.10">
    <property type="entry name" value="Winged helix-like DNA-binding domain superfamily/Winged helix DNA-binding domain"/>
    <property type="match status" value="1"/>
</dbReference>
<dbReference type="InterPro" id="IPR029016">
    <property type="entry name" value="GAF-like_dom_sf"/>
</dbReference>
<dbReference type="PANTHER" id="PTHR30136:SF39">
    <property type="entry name" value="TRANSCRIPTIONAL REGULATORY PROTEIN"/>
    <property type="match status" value="1"/>
</dbReference>
<dbReference type="EMBL" id="JBDPGJ010000010">
    <property type="protein sequence ID" value="MEX0409616.1"/>
    <property type="molecule type" value="Genomic_DNA"/>
</dbReference>
<reference evidence="6 7" key="1">
    <citation type="submission" date="2024-05" db="EMBL/GenBank/DDBJ databases">
        <authorList>
            <person name="Jiang F."/>
        </authorList>
    </citation>
    <scope>NUCLEOTIDE SEQUENCE [LARGE SCALE GENOMIC DNA]</scope>
    <source>
        <strain evidence="6 7">LZ166</strain>
    </source>
</reference>
<protein>
    <submittedName>
        <fullName evidence="6">IclR family transcriptional regulator</fullName>
    </submittedName>
</protein>
<proteinExistence type="predicted"/>
<dbReference type="InterPro" id="IPR005471">
    <property type="entry name" value="Tscrpt_reg_IclR_N"/>
</dbReference>
<feature type="domain" description="IclR-ED" evidence="5">
    <location>
        <begin position="73"/>
        <end position="253"/>
    </location>
</feature>
<evidence type="ECO:0000256" key="1">
    <source>
        <dbReference type="ARBA" id="ARBA00023015"/>
    </source>
</evidence>
<dbReference type="Pfam" id="PF09339">
    <property type="entry name" value="HTH_IclR"/>
    <property type="match status" value="1"/>
</dbReference>
<evidence type="ECO:0000313" key="6">
    <source>
        <dbReference type="EMBL" id="MEX0409616.1"/>
    </source>
</evidence>
<accession>A0ABV3SS29</accession>
<sequence>MEQGEATGRHQNTRRMAEVLDSIALTRGEGARLVDICRATGLGKGTGHRIVSGLVEAGLAVQDQRTSRFFIGPRVTTWAQAVQPLDIVDQAGPTMDEICELCGDTVYLAVRQGDETVYVARRVGSYPLKALPVEVGARRPLGIGAAPMAILAFSPKQEVERVVAAHSSERERFGIDDTHFRELIARAQSLGYSLHMGEVMPGMIAIGVPIADAGGTPVAAISVAAARDRLPGERREEVAQIIRAALAQHPIIV</sequence>
<dbReference type="PROSITE" id="PS51078">
    <property type="entry name" value="ICLR_ED"/>
    <property type="match status" value="1"/>
</dbReference>
<dbReference type="Gene3D" id="3.30.450.40">
    <property type="match status" value="1"/>
</dbReference>
<evidence type="ECO:0000259" key="4">
    <source>
        <dbReference type="PROSITE" id="PS51077"/>
    </source>
</evidence>
<dbReference type="InterPro" id="IPR014757">
    <property type="entry name" value="Tscrpt_reg_IclR_C"/>
</dbReference>
<dbReference type="InterPro" id="IPR036388">
    <property type="entry name" value="WH-like_DNA-bd_sf"/>
</dbReference>
<dbReference type="PANTHER" id="PTHR30136">
    <property type="entry name" value="HELIX-TURN-HELIX TRANSCRIPTIONAL REGULATOR, ICLR FAMILY"/>
    <property type="match status" value="1"/>
</dbReference>
<evidence type="ECO:0000256" key="2">
    <source>
        <dbReference type="ARBA" id="ARBA00023125"/>
    </source>
</evidence>
<dbReference type="PROSITE" id="PS51077">
    <property type="entry name" value="HTH_ICLR"/>
    <property type="match status" value="1"/>
</dbReference>
<dbReference type="SUPFAM" id="SSF55781">
    <property type="entry name" value="GAF domain-like"/>
    <property type="match status" value="1"/>
</dbReference>
<evidence type="ECO:0000256" key="3">
    <source>
        <dbReference type="ARBA" id="ARBA00023163"/>
    </source>
</evidence>
<organism evidence="6 7">
    <name type="scientific">Aquibium pacificus</name>
    <dbReference type="NCBI Taxonomy" id="3153579"/>
    <lineage>
        <taxon>Bacteria</taxon>
        <taxon>Pseudomonadati</taxon>
        <taxon>Pseudomonadota</taxon>
        <taxon>Alphaproteobacteria</taxon>
        <taxon>Hyphomicrobiales</taxon>
        <taxon>Phyllobacteriaceae</taxon>
        <taxon>Aquibium</taxon>
    </lineage>
</organism>
<dbReference type="SUPFAM" id="SSF46785">
    <property type="entry name" value="Winged helix' DNA-binding domain"/>
    <property type="match status" value="1"/>
</dbReference>
<dbReference type="InterPro" id="IPR036390">
    <property type="entry name" value="WH_DNA-bd_sf"/>
</dbReference>
<keyword evidence="1" id="KW-0805">Transcription regulation</keyword>
<name>A0ABV3SS29_9HYPH</name>
<evidence type="ECO:0000259" key="5">
    <source>
        <dbReference type="PROSITE" id="PS51078"/>
    </source>
</evidence>
<evidence type="ECO:0000313" key="7">
    <source>
        <dbReference type="Proteomes" id="UP001556692"/>
    </source>
</evidence>
<dbReference type="Pfam" id="PF01614">
    <property type="entry name" value="IclR_C"/>
    <property type="match status" value="1"/>
</dbReference>
<gene>
    <name evidence="6" type="ORF">ABGN05_28640</name>
</gene>
<comment type="caution">
    <text evidence="6">The sequence shown here is derived from an EMBL/GenBank/DDBJ whole genome shotgun (WGS) entry which is preliminary data.</text>
</comment>
<dbReference type="InterPro" id="IPR050707">
    <property type="entry name" value="HTH_MetabolicPath_Reg"/>
</dbReference>
<keyword evidence="3" id="KW-0804">Transcription</keyword>